<feature type="compositionally biased region" description="Polar residues" evidence="2">
    <location>
        <begin position="218"/>
        <end position="228"/>
    </location>
</feature>
<feature type="compositionally biased region" description="Polar residues" evidence="2">
    <location>
        <begin position="236"/>
        <end position="253"/>
    </location>
</feature>
<name>A0A6I3IUN6_9MICO</name>
<feature type="region of interest" description="Disordered" evidence="2">
    <location>
        <begin position="207"/>
        <end position="253"/>
    </location>
</feature>
<dbReference type="Proteomes" id="UP000431092">
    <property type="component" value="Unassembled WGS sequence"/>
</dbReference>
<keyword evidence="5" id="KW-1185">Reference proteome</keyword>
<feature type="transmembrane region" description="Helical" evidence="3">
    <location>
        <begin position="86"/>
        <end position="104"/>
    </location>
</feature>
<organism evidence="4 5">
    <name type="scientific">Arsenicicoccus cauae</name>
    <dbReference type="NCBI Taxonomy" id="2663847"/>
    <lineage>
        <taxon>Bacteria</taxon>
        <taxon>Bacillati</taxon>
        <taxon>Actinomycetota</taxon>
        <taxon>Actinomycetes</taxon>
        <taxon>Micrococcales</taxon>
        <taxon>Intrasporangiaceae</taxon>
        <taxon>Arsenicicoccus</taxon>
    </lineage>
</organism>
<keyword evidence="3" id="KW-0472">Membrane</keyword>
<evidence type="ECO:0000256" key="1">
    <source>
        <dbReference type="SAM" id="Coils"/>
    </source>
</evidence>
<dbReference type="Pfam" id="PF04977">
    <property type="entry name" value="DivIC"/>
    <property type="match status" value="1"/>
</dbReference>
<feature type="coiled-coil region" evidence="1">
    <location>
        <begin position="107"/>
        <end position="141"/>
    </location>
</feature>
<evidence type="ECO:0000256" key="2">
    <source>
        <dbReference type="SAM" id="MobiDB-lite"/>
    </source>
</evidence>
<feature type="compositionally biased region" description="Gly residues" evidence="2">
    <location>
        <begin position="50"/>
        <end position="76"/>
    </location>
</feature>
<feature type="compositionally biased region" description="Low complexity" evidence="2">
    <location>
        <begin position="1"/>
        <end position="33"/>
    </location>
</feature>
<keyword evidence="3" id="KW-1133">Transmembrane helix</keyword>
<comment type="caution">
    <text evidence="4">The sequence shown here is derived from an EMBL/GenBank/DDBJ whole genome shotgun (WGS) entry which is preliminary data.</text>
</comment>
<dbReference type="InterPro" id="IPR007060">
    <property type="entry name" value="FtsL/DivIC"/>
</dbReference>
<proteinExistence type="predicted"/>
<evidence type="ECO:0008006" key="6">
    <source>
        <dbReference type="Google" id="ProtNLM"/>
    </source>
</evidence>
<feature type="region of interest" description="Disordered" evidence="2">
    <location>
        <begin position="1"/>
        <end position="77"/>
    </location>
</feature>
<accession>A0A6I3IUN6</accession>
<keyword evidence="3" id="KW-0812">Transmembrane</keyword>
<dbReference type="RefSeq" id="WP_154593278.1">
    <property type="nucleotide sequence ID" value="NZ_WLVL01000028.1"/>
</dbReference>
<keyword evidence="1" id="KW-0175">Coiled coil</keyword>
<reference evidence="4 5" key="1">
    <citation type="submission" date="2019-11" db="EMBL/GenBank/DDBJ databases">
        <title>Whole genome sequencing identifies a novel species of the genus Arsenicicoccus isolated from human blood.</title>
        <authorList>
            <person name="Jeong J.H."/>
            <person name="Kweon O.J."/>
            <person name="Kim H.R."/>
            <person name="Kim T.-H."/>
            <person name="Ha S.-M."/>
            <person name="Lee M.-K."/>
        </authorList>
    </citation>
    <scope>NUCLEOTIDE SEQUENCE [LARGE SCALE GENOMIC DNA]</scope>
    <source>
        <strain evidence="4 5">MKL-02</strain>
    </source>
</reference>
<evidence type="ECO:0000313" key="5">
    <source>
        <dbReference type="Proteomes" id="UP000431092"/>
    </source>
</evidence>
<dbReference type="AlphaFoldDB" id="A0A6I3IUN6"/>
<evidence type="ECO:0000313" key="4">
    <source>
        <dbReference type="EMBL" id="MTB72001.1"/>
    </source>
</evidence>
<evidence type="ECO:0000256" key="3">
    <source>
        <dbReference type="SAM" id="Phobius"/>
    </source>
</evidence>
<sequence>MPSSSSRGGTSRPARRPSSGAAAGSSRRPAGAGDRQRRPAGSTRRRAGDDGGAGRGGGPGGASGPGGSRGSGGSGGRLRPATLRRLLGLAAIVVMLAIMLVPTLRRYLEQRDQIATLERSIVEQQRQVDALVRERARWDDQAFLEQQIRSRLHFVKPGETSYTVLDPQSGRRTSVDAQVVGVDLDAEQLPWYSKVWTSLSSADRLGLDPTVAPAEGGSTPTPRPTISDTPRPGATPSGSATSGRTTPGASPTR</sequence>
<gene>
    <name evidence="4" type="ORF">GGG17_08465</name>
</gene>
<dbReference type="EMBL" id="WLVL01000028">
    <property type="protein sequence ID" value="MTB72001.1"/>
    <property type="molecule type" value="Genomic_DNA"/>
</dbReference>
<protein>
    <recommendedName>
        <fullName evidence="6">Septum formation initiator family protein</fullName>
    </recommendedName>
</protein>